<accession>A0AC34GAQ9</accession>
<proteinExistence type="predicted"/>
<dbReference type="WBParaSite" id="ES5_v2.g26620.t1">
    <property type="protein sequence ID" value="ES5_v2.g26620.t1"/>
    <property type="gene ID" value="ES5_v2.g26620"/>
</dbReference>
<evidence type="ECO:0000313" key="2">
    <source>
        <dbReference type="WBParaSite" id="ES5_v2.g26620.t1"/>
    </source>
</evidence>
<dbReference type="Proteomes" id="UP000887579">
    <property type="component" value="Unplaced"/>
</dbReference>
<organism evidence="1 2">
    <name type="scientific">Panagrolaimus sp. ES5</name>
    <dbReference type="NCBI Taxonomy" id="591445"/>
    <lineage>
        <taxon>Eukaryota</taxon>
        <taxon>Metazoa</taxon>
        <taxon>Ecdysozoa</taxon>
        <taxon>Nematoda</taxon>
        <taxon>Chromadorea</taxon>
        <taxon>Rhabditida</taxon>
        <taxon>Tylenchina</taxon>
        <taxon>Panagrolaimomorpha</taxon>
        <taxon>Panagrolaimoidea</taxon>
        <taxon>Panagrolaimidae</taxon>
        <taxon>Panagrolaimus</taxon>
    </lineage>
</organism>
<sequence>MSLTIKFFQGELTFDAASDLSSISRDFGIGRSTLNIDRIYFAAYEADHAAEVEGRRPAVSASGLPFEGGRALPGFILTHFFAIEGGGIEAATKSFAGLAFGGGRALPRFIFAHSFAIEEGGIEAATKLFAGD</sequence>
<reference evidence="2" key="1">
    <citation type="submission" date="2022-11" db="UniProtKB">
        <authorList>
            <consortium name="WormBaseParasite"/>
        </authorList>
    </citation>
    <scope>IDENTIFICATION</scope>
</reference>
<evidence type="ECO:0000313" key="1">
    <source>
        <dbReference type="Proteomes" id="UP000887579"/>
    </source>
</evidence>
<name>A0AC34GAQ9_9BILA</name>
<protein>
    <submittedName>
        <fullName evidence="2">Uncharacterized protein</fullName>
    </submittedName>
</protein>